<sequence length="388" mass="45030">MSGRVPLLQIGRFRPENLGQNALAMIRNLFFGVFVFWVLVFTFIAATYHPRGPLYRPSTKITITSTSNATFESDKPGSLPPVVESEAASFIHGRYLVYNGGGDRCQSMDHYLWSFMCALGEARYLNRTLVMDLSICLSSIYTSSHQDEERKDFRFYFDFDYLKESAYVLDSSQFAFDWNRWNQKNGLKSHLVEDVGITPMMLTEVEDTLVMRKFRLDTYWYRVCEGKAESIVQRPWHLVRRSKLLMGIASAIVSRLDGDFDSILIKRREKATNEELQTNLDTDTSPKAHLLNLMENIFEGGRNLYVATNEPDASFFDPLKEQYTTHFLDEYKDLWDEKSEWYNETRKLNNGVPVEFDGYMKTVVDTAVFLKGKKHIHSTDGIHFFEQQ</sequence>
<protein>
    <submittedName>
        <fullName evidence="1">Uncharacterized protein</fullName>
    </submittedName>
</protein>
<accession>A0ACB7XSC0</accession>
<evidence type="ECO:0000313" key="1">
    <source>
        <dbReference type="EMBL" id="KAH7843653.1"/>
    </source>
</evidence>
<keyword evidence="2" id="KW-1185">Reference proteome</keyword>
<name>A0ACB7XSC0_9ERIC</name>
<proteinExistence type="predicted"/>
<comment type="caution">
    <text evidence="1">The sequence shown here is derived from an EMBL/GenBank/DDBJ whole genome shotgun (WGS) entry which is preliminary data.</text>
</comment>
<evidence type="ECO:0000313" key="2">
    <source>
        <dbReference type="Proteomes" id="UP000828048"/>
    </source>
</evidence>
<reference evidence="1 2" key="1">
    <citation type="journal article" date="2021" name="Hortic Res">
        <title>High-quality reference genome and annotation aids understanding of berry development for evergreen blueberry (Vaccinium darrowii).</title>
        <authorList>
            <person name="Yu J."/>
            <person name="Hulse-Kemp A.M."/>
            <person name="Babiker E."/>
            <person name="Staton M."/>
        </authorList>
    </citation>
    <scope>NUCLEOTIDE SEQUENCE [LARGE SCALE GENOMIC DNA]</scope>
    <source>
        <strain evidence="2">cv. NJ 8807/NJ 8810</strain>
        <tissue evidence="1">Young leaf</tissue>
    </source>
</reference>
<dbReference type="EMBL" id="CM037151">
    <property type="protein sequence ID" value="KAH7843653.1"/>
    <property type="molecule type" value="Genomic_DNA"/>
</dbReference>
<organism evidence="1 2">
    <name type="scientific">Vaccinium darrowii</name>
    <dbReference type="NCBI Taxonomy" id="229202"/>
    <lineage>
        <taxon>Eukaryota</taxon>
        <taxon>Viridiplantae</taxon>
        <taxon>Streptophyta</taxon>
        <taxon>Embryophyta</taxon>
        <taxon>Tracheophyta</taxon>
        <taxon>Spermatophyta</taxon>
        <taxon>Magnoliopsida</taxon>
        <taxon>eudicotyledons</taxon>
        <taxon>Gunneridae</taxon>
        <taxon>Pentapetalae</taxon>
        <taxon>asterids</taxon>
        <taxon>Ericales</taxon>
        <taxon>Ericaceae</taxon>
        <taxon>Vaccinioideae</taxon>
        <taxon>Vaccinieae</taxon>
        <taxon>Vaccinium</taxon>
    </lineage>
</organism>
<gene>
    <name evidence="1" type="ORF">Vadar_019172</name>
</gene>
<dbReference type="Proteomes" id="UP000828048">
    <property type="component" value="Chromosome 1"/>
</dbReference>